<dbReference type="Gene3D" id="3.40.47.10">
    <property type="match status" value="2"/>
</dbReference>
<dbReference type="GO" id="GO:0044550">
    <property type="term" value="P:secondary metabolite biosynthetic process"/>
    <property type="evidence" value="ECO:0007669"/>
    <property type="project" value="TreeGrafter"/>
</dbReference>
<feature type="domain" description="Beta-ketoacyl-[acyl-carrier-protein] synthase III N-terminal" evidence="1">
    <location>
        <begin position="128"/>
        <end position="202"/>
    </location>
</feature>
<reference evidence="2" key="1">
    <citation type="submission" date="2012-12" db="EMBL/GenBank/DDBJ databases">
        <title>Evidence for an unusual acetylation-elimination sequence in the formation of (spiro)tetronate antibiotics.</title>
        <authorList>
            <person name="Kanchanabanca C."/>
            <person name="Liu Y."/>
            <person name="Hong H."/>
            <person name="Hahn F."/>
            <person name="Samborskyy M."/>
            <person name="Sun Y."/>
            <person name="Leadlay P.F."/>
        </authorList>
    </citation>
    <scope>NUCLEOTIDE SEQUENCE</scope>
    <source>
        <strain evidence="2">PB6042</strain>
    </source>
</reference>
<dbReference type="InterPro" id="IPR016039">
    <property type="entry name" value="Thiolase-like"/>
</dbReference>
<dbReference type="PANTHER" id="PTHR34069">
    <property type="entry name" value="3-OXOACYL-[ACYL-CARRIER-PROTEIN] SYNTHASE 3"/>
    <property type="match status" value="1"/>
</dbReference>
<proteinExistence type="predicted"/>
<dbReference type="EMBL" id="HF565364">
    <property type="protein sequence ID" value="CCP37721.1"/>
    <property type="molecule type" value="Genomic_DNA"/>
</dbReference>
<dbReference type="GO" id="GO:0006633">
    <property type="term" value="P:fatty acid biosynthetic process"/>
    <property type="evidence" value="ECO:0007669"/>
    <property type="project" value="InterPro"/>
</dbReference>
<dbReference type="AlphaFoldDB" id="S0DFC2"/>
<dbReference type="InterPro" id="IPR013751">
    <property type="entry name" value="ACP_syn_III_N"/>
</dbReference>
<gene>
    <name evidence="2" type="primary">agg1</name>
</gene>
<organism evidence="2">
    <name type="scientific">Enterobacter agglomerans</name>
    <name type="common">Erwinia herbicola</name>
    <name type="synonym">Pantoea agglomerans</name>
    <dbReference type="NCBI Taxonomy" id="549"/>
    <lineage>
        <taxon>Bacteria</taxon>
        <taxon>Pseudomonadati</taxon>
        <taxon>Pseudomonadota</taxon>
        <taxon>Gammaproteobacteria</taxon>
        <taxon>Enterobacterales</taxon>
        <taxon>Erwiniaceae</taxon>
        <taxon>Pantoea</taxon>
        <taxon>Pantoea agglomerans group</taxon>
    </lineage>
</organism>
<dbReference type="SUPFAM" id="SSF53901">
    <property type="entry name" value="Thiolase-like"/>
    <property type="match status" value="2"/>
</dbReference>
<name>S0DFC2_ENTAG</name>
<accession>S0DFC2</accession>
<evidence type="ECO:0000313" key="2">
    <source>
        <dbReference type="EMBL" id="CCP37721.1"/>
    </source>
</evidence>
<dbReference type="PANTHER" id="PTHR34069:SF2">
    <property type="entry name" value="BETA-KETOACYL-[ACYL-CARRIER-PROTEIN] SYNTHASE III"/>
    <property type="match status" value="1"/>
</dbReference>
<sequence length="354" mass="38465">MRALSQASMREQRMSVYINAVETYLPGPIISNQELGNKIGFKPELIKKLFGNTGRHFAVNMNTGKPIASSAELITILIKKLLSSAGINKERIDFIIVASATPDTLLPSSVNQACHAMGFRQIETYQIVSGCSGAVQALKLARELVATPDNGLDHGLVIGVETAYKFLDVFDEHAGKKETKELVNYTLFGDGVGGCLVSNQPAVSSIEIEHISFKYLGVDEAVGQLANWRGSRNDIEYGALLNEEYKLIEKLVPVITQDTLNALTDKLGGRPNWLLPPQLSGSMLEKILSDIGYAADETFSLVDKIGNTANAALFFQIKEFSDISLANECAIGISVESSRWLAGGLILRNKKGML</sequence>
<evidence type="ECO:0000259" key="1">
    <source>
        <dbReference type="Pfam" id="PF08545"/>
    </source>
</evidence>
<dbReference type="Pfam" id="PF08545">
    <property type="entry name" value="ACP_syn_III"/>
    <property type="match status" value="1"/>
</dbReference>
<dbReference type="GO" id="GO:0004315">
    <property type="term" value="F:3-oxoacyl-[acyl-carrier-protein] synthase activity"/>
    <property type="evidence" value="ECO:0007669"/>
    <property type="project" value="InterPro"/>
</dbReference>
<protein>
    <submittedName>
        <fullName evidence="2">3-oxoacyl-(Acyl-carrier-protein) synthase III-like enzyme</fullName>
    </submittedName>
</protein>